<dbReference type="EMBL" id="MF576747">
    <property type="protein sequence ID" value="ATF27581.1"/>
    <property type="molecule type" value="mRNA"/>
</dbReference>
<accession>A0A291C284</accession>
<sequence length="117" mass="13434">MTMNMSMTLIAFAMVVMASSVIGSIPRQCKGKDLPCGNKRYHECCRQAMWDCWEPCMWFKTHWKCWSHCYGLAARKFGCNPSDHGCCPKFLEKMSECLMKGSPTDECWSKTKSVPCR</sequence>
<keyword evidence="1" id="KW-0732">Signal</keyword>
<proteinExistence type="evidence at transcript level"/>
<feature type="chain" id="PRO_5013398687" evidence="1">
    <location>
        <begin position="24"/>
        <end position="117"/>
    </location>
</feature>
<evidence type="ECO:0000256" key="1">
    <source>
        <dbReference type="SAM" id="SignalP"/>
    </source>
</evidence>
<organism evidence="2">
    <name type="scientific">Conus praecellens</name>
    <name type="common">Admirable cone</name>
    <dbReference type="NCBI Taxonomy" id="128530"/>
    <lineage>
        <taxon>Eukaryota</taxon>
        <taxon>Metazoa</taxon>
        <taxon>Spiralia</taxon>
        <taxon>Lophotrochozoa</taxon>
        <taxon>Mollusca</taxon>
        <taxon>Gastropoda</taxon>
        <taxon>Caenogastropoda</taxon>
        <taxon>Neogastropoda</taxon>
        <taxon>Conoidea</taxon>
        <taxon>Conidae</taxon>
        <taxon>Conus</taxon>
        <taxon>Turriconus</taxon>
    </lineage>
</organism>
<evidence type="ECO:0000313" key="2">
    <source>
        <dbReference type="EMBL" id="ATF27581.1"/>
    </source>
</evidence>
<protein>
    <submittedName>
        <fullName evidence="2">Conotoxin</fullName>
    </submittedName>
</protein>
<name>A0A291C284_CONPC</name>
<reference evidence="2" key="2">
    <citation type="submission" date="2017-07" db="EMBL/GenBank/DDBJ databases">
        <authorList>
            <person name="Sun Z.S."/>
            <person name="Albrecht U."/>
            <person name="Echele G."/>
            <person name="Lee C.C."/>
        </authorList>
    </citation>
    <scope>NUCLEOTIDE SEQUENCE</scope>
    <source>
        <strain evidence="2">Con-ikot-ikot_Ps48.2</strain>
    </source>
</reference>
<reference evidence="2" key="1">
    <citation type="journal article" date="2017" name="Genome Biol. Evol.">
        <title>Divergence of the Venom Exogene Repertoire in Two Sister Species of Turriconus.</title>
        <authorList>
            <person name="Li Q."/>
            <person name="Barghi N."/>
            <person name="Lu A."/>
            <person name="Fedosov A.E."/>
            <person name="Bandyopadhyay P.K."/>
            <person name="Lluisma A.O."/>
            <person name="Concepcion G.P."/>
            <person name="Yandell M."/>
            <person name="Olivera B.M."/>
            <person name="Safavi-Hemami H."/>
        </authorList>
    </citation>
    <scope>NUCLEOTIDE SEQUENCE</scope>
    <source>
        <strain evidence="2">Con-ikot-ikot_Ps48.2</strain>
    </source>
</reference>
<dbReference type="AlphaFoldDB" id="A0A291C284"/>
<feature type="signal peptide" evidence="1">
    <location>
        <begin position="1"/>
        <end position="23"/>
    </location>
</feature>